<dbReference type="Proteomes" id="UP000829517">
    <property type="component" value="Unassembled WGS sequence"/>
</dbReference>
<keyword evidence="2 3" id="KW-0697">Rotamase</keyword>
<dbReference type="Gene3D" id="3.10.50.40">
    <property type="match status" value="1"/>
</dbReference>
<dbReference type="InterPro" id="IPR001179">
    <property type="entry name" value="PPIase_FKBP_dom"/>
</dbReference>
<dbReference type="InterPro" id="IPR046357">
    <property type="entry name" value="PPIase_dom_sf"/>
</dbReference>
<name>A0ABS9J334_9FLAO</name>
<comment type="similarity">
    <text evidence="4">Belongs to the FKBP-type PPIase family.</text>
</comment>
<evidence type="ECO:0000256" key="4">
    <source>
        <dbReference type="RuleBase" id="RU003915"/>
    </source>
</evidence>
<dbReference type="EMBL" id="JAETXX010000004">
    <property type="protein sequence ID" value="MCF8714852.1"/>
    <property type="molecule type" value="Genomic_DNA"/>
</dbReference>
<dbReference type="NCBIfam" id="TIGR03516">
    <property type="entry name" value="ppisom_GldI"/>
    <property type="match status" value="1"/>
</dbReference>
<evidence type="ECO:0000259" key="5">
    <source>
        <dbReference type="PROSITE" id="PS50059"/>
    </source>
</evidence>
<dbReference type="RefSeq" id="WP_236958819.1">
    <property type="nucleotide sequence ID" value="NZ_JAETXX010000004.1"/>
</dbReference>
<dbReference type="EC" id="5.2.1.8" evidence="4"/>
<evidence type="ECO:0000256" key="2">
    <source>
        <dbReference type="ARBA" id="ARBA00023110"/>
    </source>
</evidence>
<keyword evidence="3 4" id="KW-0413">Isomerase</keyword>
<dbReference type="PROSITE" id="PS50059">
    <property type="entry name" value="FKBP_PPIASE"/>
    <property type="match status" value="1"/>
</dbReference>
<reference evidence="6 7" key="1">
    <citation type="submission" date="2021-01" db="EMBL/GenBank/DDBJ databases">
        <title>Genome sequencing of Joostella atrarenae M1-2 (= KCTC 23194).</title>
        <authorList>
            <person name="Zakaria M.R."/>
            <person name="Lam M.Q."/>
            <person name="Chong C.S."/>
        </authorList>
    </citation>
    <scope>NUCLEOTIDE SEQUENCE [LARGE SCALE GENOMIC DNA]</scope>
    <source>
        <strain evidence="6 7">M1-2</strain>
    </source>
</reference>
<dbReference type="InterPro" id="IPR019869">
    <property type="entry name" value="Motility-assoc_PPIase_GldI"/>
</dbReference>
<feature type="domain" description="PPIase FKBP-type" evidence="5">
    <location>
        <begin position="90"/>
        <end position="177"/>
    </location>
</feature>
<evidence type="ECO:0000313" key="6">
    <source>
        <dbReference type="EMBL" id="MCF8714852.1"/>
    </source>
</evidence>
<evidence type="ECO:0000256" key="3">
    <source>
        <dbReference type="PROSITE-ProRule" id="PRU00277"/>
    </source>
</evidence>
<evidence type="ECO:0000313" key="7">
    <source>
        <dbReference type="Proteomes" id="UP000829517"/>
    </source>
</evidence>
<dbReference type="SUPFAM" id="SSF54534">
    <property type="entry name" value="FKBP-like"/>
    <property type="match status" value="1"/>
</dbReference>
<proteinExistence type="inferred from homology"/>
<keyword evidence="7" id="KW-1185">Reference proteome</keyword>
<accession>A0ABS9J334</accession>
<comment type="caution">
    <text evidence="6">The sequence shown here is derived from an EMBL/GenBank/DDBJ whole genome shotgun (WGS) entry which is preliminary data.</text>
</comment>
<sequence length="195" mass="21967">MIKTYLPILAIIVLFTACKQPEARRPVSVKSGSFMRASIERNKGLLDYEEKLIDSIIARDTANTYHSSSNGYSYYFNVHDSTQSYIPKEGDVVKINYDIRTLNNETIYTSEEIGIVDFRIDKEDYFPGLRTAVKLLKEGEKATFLFPSSLAYGYHGDEDKVGTNQAVISTITLLDIVEKASDSVPEESENIKQAE</sequence>
<protein>
    <recommendedName>
        <fullName evidence="4">Peptidyl-prolyl cis-trans isomerase</fullName>
        <ecNumber evidence="4">5.2.1.8</ecNumber>
    </recommendedName>
</protein>
<comment type="catalytic activity">
    <reaction evidence="1 3 4">
        <text>[protein]-peptidylproline (omega=180) = [protein]-peptidylproline (omega=0)</text>
        <dbReference type="Rhea" id="RHEA:16237"/>
        <dbReference type="Rhea" id="RHEA-COMP:10747"/>
        <dbReference type="Rhea" id="RHEA-COMP:10748"/>
        <dbReference type="ChEBI" id="CHEBI:83833"/>
        <dbReference type="ChEBI" id="CHEBI:83834"/>
        <dbReference type="EC" id="5.2.1.8"/>
    </reaction>
</comment>
<organism evidence="6 7">
    <name type="scientific">Joostella atrarenae</name>
    <dbReference type="NCBI Taxonomy" id="679257"/>
    <lineage>
        <taxon>Bacteria</taxon>
        <taxon>Pseudomonadati</taxon>
        <taxon>Bacteroidota</taxon>
        <taxon>Flavobacteriia</taxon>
        <taxon>Flavobacteriales</taxon>
        <taxon>Flavobacteriaceae</taxon>
        <taxon>Joostella</taxon>
    </lineage>
</organism>
<evidence type="ECO:0000256" key="1">
    <source>
        <dbReference type="ARBA" id="ARBA00000971"/>
    </source>
</evidence>
<dbReference type="PROSITE" id="PS51257">
    <property type="entry name" value="PROKAR_LIPOPROTEIN"/>
    <property type="match status" value="1"/>
</dbReference>
<gene>
    <name evidence="6" type="primary">gldI</name>
    <name evidence="6" type="ORF">JM658_08425</name>
</gene>
<dbReference type="Pfam" id="PF00254">
    <property type="entry name" value="FKBP_C"/>
    <property type="match status" value="1"/>
</dbReference>